<dbReference type="EMBL" id="JAOPKB010000017">
    <property type="protein sequence ID" value="MCU4975236.1"/>
    <property type="molecule type" value="Genomic_DNA"/>
</dbReference>
<proteinExistence type="predicted"/>
<sequence>MADQTSEERFDTPHHTTTVSTESCFSVESLFHDPSDRFDWILD</sequence>
<evidence type="ECO:0000313" key="2">
    <source>
        <dbReference type="EMBL" id="MCU4975236.1"/>
    </source>
</evidence>
<feature type="compositionally biased region" description="Basic and acidic residues" evidence="1">
    <location>
        <begin position="1"/>
        <end position="14"/>
    </location>
</feature>
<protein>
    <submittedName>
        <fullName evidence="2">Uncharacterized protein</fullName>
    </submittedName>
</protein>
<accession>A0ABT2QJW6</accession>
<evidence type="ECO:0000313" key="3">
    <source>
        <dbReference type="Proteomes" id="UP001320972"/>
    </source>
</evidence>
<reference evidence="2 3" key="1">
    <citation type="submission" date="2022-09" db="EMBL/GenBank/DDBJ databases">
        <title>Enrichment on poylsaccharides allowed isolation of novel metabolic and taxonomic groups of Haloarchaea.</title>
        <authorList>
            <person name="Sorokin D.Y."/>
            <person name="Elcheninov A.G."/>
            <person name="Khizhniak T.V."/>
            <person name="Kolganova T.V."/>
            <person name="Kublanov I.V."/>
        </authorList>
    </citation>
    <scope>NUCLEOTIDE SEQUENCE [LARGE SCALE GENOMIC DNA]</scope>
    <source>
        <strain evidence="2 3">AArc-m2/3/4</strain>
    </source>
</reference>
<dbReference type="Proteomes" id="UP001320972">
    <property type="component" value="Unassembled WGS sequence"/>
</dbReference>
<name>A0ABT2QJW6_9EURY</name>
<organism evidence="2 3">
    <name type="scientific">Natronoglomus mannanivorans</name>
    <dbReference type="NCBI Taxonomy" id="2979990"/>
    <lineage>
        <taxon>Archaea</taxon>
        <taxon>Methanobacteriati</taxon>
        <taxon>Methanobacteriota</taxon>
        <taxon>Stenosarchaea group</taxon>
        <taxon>Halobacteria</taxon>
        <taxon>Halobacteriales</taxon>
        <taxon>Natrialbaceae</taxon>
        <taxon>Natronoglomus</taxon>
    </lineage>
</organism>
<dbReference type="RefSeq" id="WP_338009017.1">
    <property type="nucleotide sequence ID" value="NZ_JAOPKB010000017.1"/>
</dbReference>
<evidence type="ECO:0000256" key="1">
    <source>
        <dbReference type="SAM" id="MobiDB-lite"/>
    </source>
</evidence>
<feature type="region of interest" description="Disordered" evidence="1">
    <location>
        <begin position="1"/>
        <end position="20"/>
    </location>
</feature>
<gene>
    <name evidence="2" type="ORF">OB955_21270</name>
</gene>
<comment type="caution">
    <text evidence="2">The sequence shown here is derived from an EMBL/GenBank/DDBJ whole genome shotgun (WGS) entry which is preliminary data.</text>
</comment>
<keyword evidence="3" id="KW-1185">Reference proteome</keyword>